<dbReference type="InterPro" id="IPR003323">
    <property type="entry name" value="OTU_dom"/>
</dbReference>
<dbReference type="Pfam" id="PF02338">
    <property type="entry name" value="OTU"/>
    <property type="match status" value="1"/>
</dbReference>
<feature type="domain" description="Reverse transcriptase" evidence="18">
    <location>
        <begin position="1"/>
        <end position="270"/>
    </location>
</feature>
<keyword evidence="7" id="KW-0597">Phosphoprotein</keyword>
<feature type="compositionally biased region" description="Polar residues" evidence="16">
    <location>
        <begin position="1244"/>
        <end position="1259"/>
    </location>
</feature>
<keyword evidence="9" id="KW-0479">Metal-binding</keyword>
<dbReference type="PANTHER" id="PTHR13367:SF27">
    <property type="entry name" value="OTU DOMAIN-CONTAINING PROTEIN"/>
    <property type="match status" value="1"/>
</dbReference>
<feature type="region of interest" description="Disordered" evidence="16">
    <location>
        <begin position="1177"/>
        <end position="1202"/>
    </location>
</feature>
<keyword evidence="15" id="KW-0539">Nucleus</keyword>
<feature type="domain" description="A20-type" evidence="19">
    <location>
        <begin position="1285"/>
        <end position="1320"/>
    </location>
</feature>
<evidence type="ECO:0000256" key="10">
    <source>
        <dbReference type="ARBA" id="ARBA00022771"/>
    </source>
</evidence>
<dbReference type="EMBL" id="JAJSOF020000009">
    <property type="protein sequence ID" value="KAJ4445760.1"/>
    <property type="molecule type" value="Genomic_DNA"/>
</dbReference>
<keyword evidence="6" id="KW-0963">Cytoplasm</keyword>
<evidence type="ECO:0000256" key="5">
    <source>
        <dbReference type="ARBA" id="ARBA00012759"/>
    </source>
</evidence>
<comment type="subcellular location">
    <subcellularLocation>
        <location evidence="3">Cytoplasm</location>
    </subcellularLocation>
    <subcellularLocation>
        <location evidence="2">Nucleus</location>
    </subcellularLocation>
</comment>
<evidence type="ECO:0000256" key="2">
    <source>
        <dbReference type="ARBA" id="ARBA00004123"/>
    </source>
</evidence>
<dbReference type="CDD" id="cd22768">
    <property type="entry name" value="OTU_OTUD7"/>
    <property type="match status" value="1"/>
</dbReference>
<accession>A0ABQ8TIV2</accession>
<keyword evidence="11" id="KW-0833">Ubl conjugation pathway</keyword>
<comment type="similarity">
    <text evidence="4">Belongs to the peptidase C64 family.</text>
</comment>
<gene>
    <name evidence="20" type="ORF">ANN_12445</name>
</gene>
<evidence type="ECO:0000256" key="4">
    <source>
        <dbReference type="ARBA" id="ARBA00005865"/>
    </source>
</evidence>
<dbReference type="Gene3D" id="1.20.5.4770">
    <property type="match status" value="1"/>
</dbReference>
<dbReference type="PANTHER" id="PTHR13367">
    <property type="entry name" value="UBIQUITIN THIOESTERASE"/>
    <property type="match status" value="1"/>
</dbReference>
<dbReference type="PROSITE" id="PS51036">
    <property type="entry name" value="ZF_A20"/>
    <property type="match status" value="1"/>
</dbReference>
<protein>
    <recommendedName>
        <fullName evidence="5">ubiquitinyl hydrolase 1</fullName>
        <ecNumber evidence="5">3.4.19.12</ecNumber>
    </recommendedName>
</protein>
<evidence type="ECO:0000256" key="12">
    <source>
        <dbReference type="ARBA" id="ARBA00022801"/>
    </source>
</evidence>
<dbReference type="InterPro" id="IPR000477">
    <property type="entry name" value="RT_dom"/>
</dbReference>
<feature type="region of interest" description="Disordered" evidence="16">
    <location>
        <begin position="1216"/>
        <end position="1275"/>
    </location>
</feature>
<organism evidence="20 21">
    <name type="scientific">Periplaneta americana</name>
    <name type="common">American cockroach</name>
    <name type="synonym">Blatta americana</name>
    <dbReference type="NCBI Taxonomy" id="6978"/>
    <lineage>
        <taxon>Eukaryota</taxon>
        <taxon>Metazoa</taxon>
        <taxon>Ecdysozoa</taxon>
        <taxon>Arthropoda</taxon>
        <taxon>Hexapoda</taxon>
        <taxon>Insecta</taxon>
        <taxon>Pterygota</taxon>
        <taxon>Neoptera</taxon>
        <taxon>Polyneoptera</taxon>
        <taxon>Dictyoptera</taxon>
        <taxon>Blattodea</taxon>
        <taxon>Blattoidea</taxon>
        <taxon>Blattidae</taxon>
        <taxon>Blattinae</taxon>
        <taxon>Periplaneta</taxon>
    </lineage>
</organism>
<evidence type="ECO:0000256" key="9">
    <source>
        <dbReference type="ARBA" id="ARBA00022723"/>
    </source>
</evidence>
<evidence type="ECO:0000256" key="3">
    <source>
        <dbReference type="ARBA" id="ARBA00004496"/>
    </source>
</evidence>
<name>A0ABQ8TIV2_PERAM</name>
<dbReference type="InterPro" id="IPR043502">
    <property type="entry name" value="DNA/RNA_pol_sf"/>
</dbReference>
<dbReference type="PROSITE" id="PS50878">
    <property type="entry name" value="RT_POL"/>
    <property type="match status" value="1"/>
</dbReference>
<dbReference type="EC" id="3.4.19.12" evidence="5"/>
<keyword evidence="13" id="KW-0788">Thiol protease</keyword>
<keyword evidence="21" id="KW-1185">Reference proteome</keyword>
<dbReference type="InterPro" id="IPR002653">
    <property type="entry name" value="Znf_A20"/>
</dbReference>
<keyword evidence="8" id="KW-0645">Protease</keyword>
<sequence length="1331" mass="151871">MVLVRLPEQWKESIIVPIFKKGDETNYSNFRGISLLLTSYKILSNILLRRLTPYVDEIIGDHQCGFRRNRSTIDQIFCIRQILEKKWEYKGTAYQLFIDFKKAYDSVKREVLYNILIEFGIPKKLVRLIKMCLSETYSRVHIGQFLSDAFPIHCRLKQGDGLSSLLFNFALEYAIRKVQDNREGLELNGLHQLLVYADDVNMLGKNPQTIRENAEILLEASKEIGLEVYPEKTKYMIMSRDQNIVRNGTIKVGELSFEEVEEFIYLGANINDTWEEIKHRINMGNVCYYSVEKLLSSSLLSKNLNVRIYKTIILLVVLYGCETWTLTLREKQRLRVFENKVLRKIFGAKRDEVTGEWRKLHNAELHAIYPSPDIIRNIKSRSLRWAGHVARMGESRNAYRVLVGRPEEKRPLGRPRRRWKDNIKMDLREVGYDDRDWINLAQDRDQWWAYVRAAGSLKAIHVTIVPVKKLTRGISRATDNVNLVSRARSDIALDFKENSVCSVNQFFIETPVYTFTLPDLTIYPGFSRLLEKDLIEMSSLVSLEQSGRLNWWADSGACQRLWPLATTGDGNCLLHAASLGMWGFHDRLLTLRKALHGFMTGSECRDALWRRWRWQQTRLNAEAGFVYSEEEWRKEWESIVNMASTEPRKLEGGRRRSMIFDKNSDEVSENATYESLEEVHVLALAHVLRRPIIVIADLMLKDVNGEDLAPIPFGGIYLPLECPPADCHRSPLVLTYDAAHFSALVVMEKETFADKLPQPPAVIPVTDSEHELLPIQFSVDPGEQFEWGKDEKNPQIVSKLVLAHRDKLGLLREYLDIVNVSIPPTPKSEENGDFISETESDSCNNLLNDEDEIDKKFAEVLESDTTDEGALSASDSNMFGTNRSKAAKQLQSVAKQFGSIGKSMSKKLKKNLGNITKITRNNSQKKNYMPSSPVRQTTKLNSNLVSRTQDYILCAVLHTERRHEFQEEMVRNYLQSARERFERDKDLKLQQAEERKLRARDLTQCINPGCDQFGTALTSYMCAACFERQRDHEINSPSLPRANNNQEVCAPRYGIGKSRFYAESDMNSHNTISRLPSTRVGNNIDQTLYLSKSTFYNDIICPDNRGYYGSAQSENARNSGQELSTRPHYIHELSPSMTRQDAGNVTMLSGRYNYMYPMQDTRQDSAAQRIHSYNLAKSWDSSSSSSAGSRAPDRPPSLGRAGSQQEFGHLAMYQTHNSTDPMSQRPLPRSTTASGSLGTSTSARNVSVATLSPQSSSDLPNVERVGRDSGSSLNSRVSGGIRLPITGAQPCRTNNCKFFGNVETDYFCSKCFKEQMQNSGVKSLKVQEMKR</sequence>
<dbReference type="SUPFAM" id="SSF56672">
    <property type="entry name" value="DNA/RNA polymerases"/>
    <property type="match status" value="1"/>
</dbReference>
<evidence type="ECO:0000256" key="1">
    <source>
        <dbReference type="ARBA" id="ARBA00000707"/>
    </source>
</evidence>
<evidence type="ECO:0000256" key="13">
    <source>
        <dbReference type="ARBA" id="ARBA00022807"/>
    </source>
</evidence>
<evidence type="ECO:0000256" key="14">
    <source>
        <dbReference type="ARBA" id="ARBA00022833"/>
    </source>
</evidence>
<dbReference type="Pfam" id="PF00078">
    <property type="entry name" value="RVT_1"/>
    <property type="match status" value="1"/>
</dbReference>
<keyword evidence="10" id="KW-0863">Zinc-finger</keyword>
<feature type="compositionally biased region" description="Low complexity" evidence="16">
    <location>
        <begin position="1230"/>
        <end position="1243"/>
    </location>
</feature>
<keyword evidence="12" id="KW-0378">Hydrolase</keyword>
<feature type="compositionally biased region" description="Low complexity" evidence="16">
    <location>
        <begin position="1178"/>
        <end position="1190"/>
    </location>
</feature>
<evidence type="ECO:0000313" key="21">
    <source>
        <dbReference type="Proteomes" id="UP001148838"/>
    </source>
</evidence>
<evidence type="ECO:0000256" key="8">
    <source>
        <dbReference type="ARBA" id="ARBA00022670"/>
    </source>
</evidence>
<dbReference type="Proteomes" id="UP001148838">
    <property type="component" value="Unassembled WGS sequence"/>
</dbReference>
<evidence type="ECO:0000256" key="11">
    <source>
        <dbReference type="ARBA" id="ARBA00022786"/>
    </source>
</evidence>
<comment type="catalytic activity">
    <reaction evidence="1">
        <text>Thiol-dependent hydrolysis of ester, thioester, amide, peptide and isopeptide bonds formed by the C-terminal Gly of ubiquitin (a 76-residue protein attached to proteins as an intracellular targeting signal).</text>
        <dbReference type="EC" id="3.4.19.12"/>
    </reaction>
</comment>
<evidence type="ECO:0000256" key="7">
    <source>
        <dbReference type="ARBA" id="ARBA00022553"/>
    </source>
</evidence>
<comment type="caution">
    <text evidence="20">The sequence shown here is derived from an EMBL/GenBank/DDBJ whole genome shotgun (WGS) entry which is preliminary data.</text>
</comment>
<dbReference type="CDD" id="cd01650">
    <property type="entry name" value="RT_nLTR_like"/>
    <property type="match status" value="1"/>
</dbReference>
<evidence type="ECO:0000259" key="19">
    <source>
        <dbReference type="PROSITE" id="PS51036"/>
    </source>
</evidence>
<evidence type="ECO:0000259" key="17">
    <source>
        <dbReference type="PROSITE" id="PS50802"/>
    </source>
</evidence>
<dbReference type="InterPro" id="IPR051346">
    <property type="entry name" value="OTU_Deubiquitinase"/>
</dbReference>
<evidence type="ECO:0000259" key="18">
    <source>
        <dbReference type="PROSITE" id="PS50878"/>
    </source>
</evidence>
<evidence type="ECO:0000313" key="20">
    <source>
        <dbReference type="EMBL" id="KAJ4445760.1"/>
    </source>
</evidence>
<evidence type="ECO:0000256" key="16">
    <source>
        <dbReference type="SAM" id="MobiDB-lite"/>
    </source>
</evidence>
<evidence type="ECO:0000256" key="15">
    <source>
        <dbReference type="ARBA" id="ARBA00023242"/>
    </source>
</evidence>
<proteinExistence type="inferred from homology"/>
<keyword evidence="14" id="KW-0862">Zinc</keyword>
<evidence type="ECO:0000256" key="6">
    <source>
        <dbReference type="ARBA" id="ARBA00022490"/>
    </source>
</evidence>
<reference evidence="20 21" key="1">
    <citation type="journal article" date="2022" name="Allergy">
        <title>Genome assembly and annotation of Periplaneta americana reveal a comprehensive cockroach allergen profile.</title>
        <authorList>
            <person name="Wang L."/>
            <person name="Xiong Q."/>
            <person name="Saelim N."/>
            <person name="Wang L."/>
            <person name="Nong W."/>
            <person name="Wan A.T."/>
            <person name="Shi M."/>
            <person name="Liu X."/>
            <person name="Cao Q."/>
            <person name="Hui J.H.L."/>
            <person name="Sookrung N."/>
            <person name="Leung T.F."/>
            <person name="Tungtrongchitr A."/>
            <person name="Tsui S.K.W."/>
        </authorList>
    </citation>
    <scope>NUCLEOTIDE SEQUENCE [LARGE SCALE GENOMIC DNA]</scope>
    <source>
        <strain evidence="20">PWHHKU_190912</strain>
    </source>
</reference>
<dbReference type="Pfam" id="PF01754">
    <property type="entry name" value="zf-A20"/>
    <property type="match status" value="1"/>
</dbReference>
<dbReference type="PROSITE" id="PS50802">
    <property type="entry name" value="OTU"/>
    <property type="match status" value="1"/>
</dbReference>
<dbReference type="SMART" id="SM00259">
    <property type="entry name" value="ZnF_A20"/>
    <property type="match status" value="2"/>
</dbReference>
<feature type="domain" description="OTU" evidence="17">
    <location>
        <begin position="561"/>
        <end position="747"/>
    </location>
</feature>